<dbReference type="PANTHER" id="PTHR11851">
    <property type="entry name" value="METALLOPROTEASE"/>
    <property type="match status" value="1"/>
</dbReference>
<feature type="domain" description="Peptidase M16 C-terminal" evidence="5">
    <location>
        <begin position="221"/>
        <end position="400"/>
    </location>
</feature>
<dbReference type="Pfam" id="PF00675">
    <property type="entry name" value="Peptidase_M16"/>
    <property type="match status" value="2"/>
</dbReference>
<organism evidence="6 7">
    <name type="scientific">Caulobacter vibrioides OR37</name>
    <dbReference type="NCBI Taxonomy" id="1292034"/>
    <lineage>
        <taxon>Bacteria</taxon>
        <taxon>Pseudomonadati</taxon>
        <taxon>Pseudomonadota</taxon>
        <taxon>Alphaproteobacteria</taxon>
        <taxon>Caulobacterales</taxon>
        <taxon>Caulobacteraceae</taxon>
        <taxon>Caulobacter</taxon>
    </lineage>
</organism>
<feature type="signal peptide" evidence="3">
    <location>
        <begin position="1"/>
        <end position="25"/>
    </location>
</feature>
<evidence type="ECO:0000256" key="1">
    <source>
        <dbReference type="ARBA" id="ARBA00007261"/>
    </source>
</evidence>
<accession>R0D263</accession>
<dbReference type="Pfam" id="PF05193">
    <property type="entry name" value="Peptidase_M16_C"/>
    <property type="match status" value="2"/>
</dbReference>
<dbReference type="InterPro" id="IPR007863">
    <property type="entry name" value="Peptidase_M16_C"/>
</dbReference>
<proteinExistence type="inferred from homology"/>
<evidence type="ECO:0000259" key="5">
    <source>
        <dbReference type="Pfam" id="PF05193"/>
    </source>
</evidence>
<dbReference type="GO" id="GO:0046872">
    <property type="term" value="F:metal ion binding"/>
    <property type="evidence" value="ECO:0007669"/>
    <property type="project" value="InterPro"/>
</dbReference>
<sequence length="958" mass="100884" precursor="true">MLRTAKFALAAAALSTTALSPLVMAAPAKAKPKPVSVAASKALVAAPIIAPPIIYQRRVLPNGLKVITSRDTTTPNVSVQMWYGVGSKDDPNGRSGFAHLFEHLMFKATRNMPSETLDRLTEDVGGFNNASTWDDFTNYYEVAPANHLERLLWAESDRLKALVIDQPVFASERDVVKEELRQRVLADPYGRFFSLAIPQQSYAAHPYKRPGIGSIEELDAATVDDVRAFHQTYYRPDNATLIVVGNFDQARLDAMIDQYFAPIEKPSTPIPQVTAVEPARSGPRTVNTYGPNVPLPALAITWLAPSARDKDAAALTVLDAVLSAGKSSRLYDTLVYEQKIAQSVFSNAPNNAQPGIFYVGAVMAGGKTVAQGEAALRAQVARVRDQRVSPAELAEAKAGLLADAVRKREEIDGRGFALGFAQEVEGDAARANTDLAALQAVTAADVQRVAQKYLADDRRTVIRYLPEKDRPAGEKDATPPIPKVASVKYDGPIVTLAPESERQKPPPVGAPVAAVLPTPAEKTLANGLRVIVAKSSDLPLITADLTVKGGASSDPKGLAGTSSLTAELLTEGTTTRSATDVARQIEALGANLEAGSGWEAASLTLSVTASNATPAMAIMADVAEHPAFSPQELARVRAETLDGLSVSFQRPGSLAGFATAPLLYAGSAYGHVAGGTPGSLPRIKPADLVKTHAAYWRPDNAVLVLTGDLTPEAGFALAEKAFGSWKKPAAAPPTPPAAPTAYAPRNLVIDLPGTGQAAVVLAKPAITRADPRYYQGVVANTVLGVGFSSRLNQEIRIKRGLSYGAGSSLTPQGRIGGFSARVQTKNESAGEVIGLTRAEITRLAAEPAAASELSARKSVLVGSYGRELGTSEGLANILGNLAIYGVPLTEIQAYAAKVEAVTPEEVQAFAKDRLDPAQMSVIVAGDAKVMGDALLKAAPNATVIPAAKLDLDSPSLTR</sequence>
<dbReference type="InterPro" id="IPR011249">
    <property type="entry name" value="Metalloenz_LuxS/M16"/>
</dbReference>
<dbReference type="GO" id="GO:0008237">
    <property type="term" value="F:metallopeptidase activity"/>
    <property type="evidence" value="ECO:0007669"/>
    <property type="project" value="UniProtKB-KW"/>
</dbReference>
<gene>
    <name evidence="6" type="ORF">OR37_01260</name>
</gene>
<dbReference type="eggNOG" id="COG0612">
    <property type="taxonomic scope" value="Bacteria"/>
</dbReference>
<feature type="domain" description="Peptidase M16 N-terminal" evidence="4">
    <location>
        <begin position="533"/>
        <end position="639"/>
    </location>
</feature>
<keyword evidence="7" id="KW-1185">Reference proteome</keyword>
<protein>
    <submittedName>
        <fullName evidence="6">Putative Zn-dependent peptidase</fullName>
    </submittedName>
</protein>
<keyword evidence="2" id="KW-0482">Metalloprotease</keyword>
<dbReference type="InterPro" id="IPR050361">
    <property type="entry name" value="MPP/UQCRC_Complex"/>
</dbReference>
<keyword evidence="2" id="KW-0378">Hydrolase</keyword>
<feature type="domain" description="Peptidase M16 N-terminal" evidence="4">
    <location>
        <begin position="65"/>
        <end position="181"/>
    </location>
</feature>
<dbReference type="STRING" id="1292034.OR37_01260"/>
<dbReference type="OrthoDB" id="9811314at2"/>
<dbReference type="InterPro" id="IPR011765">
    <property type="entry name" value="Pept_M16_N"/>
</dbReference>
<dbReference type="PANTHER" id="PTHR11851:SF49">
    <property type="entry name" value="MITOCHONDRIAL-PROCESSING PEPTIDASE SUBUNIT ALPHA"/>
    <property type="match status" value="1"/>
</dbReference>
<dbReference type="SUPFAM" id="SSF63411">
    <property type="entry name" value="LuxS/MPP-like metallohydrolase"/>
    <property type="match status" value="4"/>
</dbReference>
<keyword evidence="2" id="KW-0645">Protease</keyword>
<evidence type="ECO:0000313" key="7">
    <source>
        <dbReference type="Proteomes" id="UP000013063"/>
    </source>
</evidence>
<keyword evidence="3" id="KW-0732">Signal</keyword>
<evidence type="ECO:0000259" key="4">
    <source>
        <dbReference type="Pfam" id="PF00675"/>
    </source>
</evidence>
<dbReference type="Gene3D" id="3.30.830.10">
    <property type="entry name" value="Metalloenzyme, LuxS/M16 peptidase-like"/>
    <property type="match status" value="4"/>
</dbReference>
<reference evidence="6 7" key="1">
    <citation type="journal article" date="2013" name="Genome Announc.">
        <title>Draft Genome Sequence for Caulobacter sp. Strain OR37, a Bacterium Tolerant to Heavy Metals.</title>
        <authorList>
            <person name="Utturkar S.M."/>
            <person name="Bollmann A."/>
            <person name="Brzoska R.M."/>
            <person name="Klingeman D.M."/>
            <person name="Epstein S.E."/>
            <person name="Palumbo A.V."/>
            <person name="Brown S.D."/>
        </authorList>
    </citation>
    <scope>NUCLEOTIDE SEQUENCE [LARGE SCALE GENOMIC DNA]</scope>
    <source>
        <strain evidence="6 7">OR37</strain>
    </source>
</reference>
<dbReference type="EMBL" id="APMP01000005">
    <property type="protein sequence ID" value="ENZ82686.1"/>
    <property type="molecule type" value="Genomic_DNA"/>
</dbReference>
<comment type="caution">
    <text evidence="6">The sequence shown here is derived from an EMBL/GenBank/DDBJ whole genome shotgun (WGS) entry which is preliminary data.</text>
</comment>
<name>R0D263_CAUVI</name>
<evidence type="ECO:0000313" key="6">
    <source>
        <dbReference type="EMBL" id="ENZ82686.1"/>
    </source>
</evidence>
<evidence type="ECO:0000256" key="3">
    <source>
        <dbReference type="SAM" id="SignalP"/>
    </source>
</evidence>
<feature type="chain" id="PRO_5004339885" evidence="3">
    <location>
        <begin position="26"/>
        <end position="958"/>
    </location>
</feature>
<dbReference type="RefSeq" id="WP_004617123.1">
    <property type="nucleotide sequence ID" value="NZ_APMP01000005.1"/>
</dbReference>
<comment type="similarity">
    <text evidence="1">Belongs to the peptidase M16 family.</text>
</comment>
<dbReference type="AlphaFoldDB" id="R0D263"/>
<feature type="domain" description="Peptidase M16 C-terminal" evidence="5">
    <location>
        <begin position="683"/>
        <end position="858"/>
    </location>
</feature>
<dbReference type="Proteomes" id="UP000013063">
    <property type="component" value="Unassembled WGS sequence"/>
</dbReference>
<evidence type="ECO:0000256" key="2">
    <source>
        <dbReference type="ARBA" id="ARBA00023049"/>
    </source>
</evidence>
<dbReference type="PATRIC" id="fig|1292034.3.peg.1251"/>